<gene>
    <name evidence="1" type="ORF">FJAP1339_LOCUS526</name>
</gene>
<protein>
    <submittedName>
        <fullName evidence="1">Uncharacterized protein</fullName>
    </submittedName>
</protein>
<dbReference type="EMBL" id="HBHR01001403">
    <property type="protein sequence ID" value="CAD9858008.1"/>
    <property type="molecule type" value="Transcribed_RNA"/>
</dbReference>
<reference evidence="1" key="1">
    <citation type="submission" date="2021-01" db="EMBL/GenBank/DDBJ databases">
        <authorList>
            <person name="Corre E."/>
            <person name="Pelletier E."/>
            <person name="Niang G."/>
            <person name="Scheremetjew M."/>
            <person name="Finn R."/>
            <person name="Kale V."/>
            <person name="Holt S."/>
            <person name="Cochrane G."/>
            <person name="Meng A."/>
            <person name="Brown T."/>
            <person name="Cohen L."/>
        </authorList>
    </citation>
    <scope>NUCLEOTIDE SEQUENCE</scope>
    <source>
        <strain evidence="1">CCMP1661</strain>
    </source>
</reference>
<organism evidence="1">
    <name type="scientific">Fibrocapsa japonica</name>
    <dbReference type="NCBI Taxonomy" id="94617"/>
    <lineage>
        <taxon>Eukaryota</taxon>
        <taxon>Sar</taxon>
        <taxon>Stramenopiles</taxon>
        <taxon>Ochrophyta</taxon>
        <taxon>Raphidophyceae</taxon>
        <taxon>Chattonellales</taxon>
        <taxon>Chattonellaceae</taxon>
        <taxon>Fibrocapsa</taxon>
    </lineage>
</organism>
<evidence type="ECO:0000313" key="1">
    <source>
        <dbReference type="EMBL" id="CAD9858008.1"/>
    </source>
</evidence>
<sequence length="398" mass="43895">MENTYKRGSASNILPLKSSALEAAEAASKMAEKLKTSSTDNVTFDNEELQRAIQSLQNCAGSLGDCVDWEALHQLYTASAHLSHKDWGRTERAAEQLANILGNPDEAVFRKTFQRVLEDGNYQGAVDAADKRSLVSKPWVVLVSGLNGIRKTSSIYQPWFQEVLSQALDARYPDEGFTELNKKTDLPDGSNSYFRQLDYMVATVANEDFRDLYAIDDVSLYAQVKDAIFSRYRTIAEMLGILLVKHSKQKGINIMLETSGRDVAMYEYIDHCFPDDQYHKLVVNFCINDISFAEQSVDRRMLKEMEDGKAALDSDTGALSLIKANAGGPYGSAVLKGVEAASKKVWEEVVAGTAGGGEVGKSWYKASLCIDGHATDDWTVRAADSVSSESFKFGPPRS</sequence>
<dbReference type="AlphaFoldDB" id="A0A7S2UUP8"/>
<accession>A0A7S2UUP8</accession>
<proteinExistence type="predicted"/>
<name>A0A7S2UUP8_9STRA</name>